<dbReference type="AlphaFoldDB" id="A0A9Q3HBJ7"/>
<dbReference type="GO" id="GO:0051287">
    <property type="term" value="F:NAD binding"/>
    <property type="evidence" value="ECO:0007669"/>
    <property type="project" value="InterPro"/>
</dbReference>
<dbReference type="SUPFAM" id="SSF53223">
    <property type="entry name" value="Aminoacid dehydrogenase-like, N-terminal domain"/>
    <property type="match status" value="1"/>
</dbReference>
<organism evidence="11 12">
    <name type="scientific">Austropuccinia psidii MF-1</name>
    <dbReference type="NCBI Taxonomy" id="1389203"/>
    <lineage>
        <taxon>Eukaryota</taxon>
        <taxon>Fungi</taxon>
        <taxon>Dikarya</taxon>
        <taxon>Basidiomycota</taxon>
        <taxon>Pucciniomycotina</taxon>
        <taxon>Pucciniomycetes</taxon>
        <taxon>Pucciniales</taxon>
        <taxon>Sphaerophragmiaceae</taxon>
        <taxon>Austropuccinia</taxon>
    </lineage>
</organism>
<comment type="cofactor">
    <cofactor evidence="7">
        <name>Mg(2+)</name>
        <dbReference type="ChEBI" id="CHEBI:18420"/>
    </cofactor>
    <cofactor evidence="7">
        <name>Mn(2+)</name>
        <dbReference type="ChEBI" id="CHEBI:29035"/>
    </cofactor>
    <text evidence="7">Divalent metal cations. Prefers magnesium or manganese.</text>
</comment>
<dbReference type="GO" id="GO:0004471">
    <property type="term" value="F:malate dehydrogenase (decarboxylating) (NAD+) activity"/>
    <property type="evidence" value="ECO:0007669"/>
    <property type="project" value="TreeGrafter"/>
</dbReference>
<dbReference type="SUPFAM" id="SSF51735">
    <property type="entry name" value="NAD(P)-binding Rossmann-fold domains"/>
    <property type="match status" value="1"/>
</dbReference>
<feature type="binding site" evidence="6">
    <location>
        <position position="519"/>
    </location>
    <ligand>
        <name>(S)-malate</name>
        <dbReference type="ChEBI" id="CHEBI:15589"/>
    </ligand>
</feature>
<feature type="active site" description="Proton acceptor" evidence="5">
    <location>
        <position position="234"/>
    </location>
</feature>
<dbReference type="GO" id="GO:0005739">
    <property type="term" value="C:mitochondrion"/>
    <property type="evidence" value="ECO:0007669"/>
    <property type="project" value="TreeGrafter"/>
</dbReference>
<dbReference type="Pfam" id="PF03949">
    <property type="entry name" value="Malic_M"/>
    <property type="match status" value="1"/>
</dbReference>
<keyword evidence="4 8" id="KW-0560">Oxidoreductase</keyword>
<evidence type="ECO:0000256" key="7">
    <source>
        <dbReference type="PIRSR" id="PIRSR000106-3"/>
    </source>
</evidence>
<evidence type="ECO:0000313" key="12">
    <source>
        <dbReference type="Proteomes" id="UP000765509"/>
    </source>
</evidence>
<dbReference type="SMART" id="SM00919">
    <property type="entry name" value="Malic_M"/>
    <property type="match status" value="1"/>
</dbReference>
<dbReference type="InterPro" id="IPR046346">
    <property type="entry name" value="Aminoacid_DH-like_N_sf"/>
</dbReference>
<reference evidence="11" key="1">
    <citation type="submission" date="2021-03" db="EMBL/GenBank/DDBJ databases">
        <title>Draft genome sequence of rust myrtle Austropuccinia psidii MF-1, a brazilian biotype.</title>
        <authorList>
            <person name="Quecine M.C."/>
            <person name="Pachon D.M.R."/>
            <person name="Bonatelli M.L."/>
            <person name="Correr F.H."/>
            <person name="Franceschini L.M."/>
            <person name="Leite T.F."/>
            <person name="Margarido G.R.A."/>
            <person name="Almeida C.A."/>
            <person name="Ferrarezi J.A."/>
            <person name="Labate C.A."/>
        </authorList>
    </citation>
    <scope>NUCLEOTIDE SEQUENCE</scope>
    <source>
        <strain evidence="11">MF-1</strain>
    </source>
</reference>
<dbReference type="NCBIfam" id="NF010052">
    <property type="entry name" value="PRK13529.1"/>
    <property type="match status" value="1"/>
</dbReference>
<comment type="cofactor">
    <cofactor evidence="1">
        <name>Mn(2+)</name>
        <dbReference type="ChEBI" id="CHEBI:29035"/>
    </cofactor>
</comment>
<dbReference type="OrthoDB" id="5365701at2759"/>
<evidence type="ECO:0000259" key="10">
    <source>
        <dbReference type="SMART" id="SM01274"/>
    </source>
</evidence>
<evidence type="ECO:0000256" key="1">
    <source>
        <dbReference type="ARBA" id="ARBA00001936"/>
    </source>
</evidence>
<feature type="binding site" evidence="7">
    <location>
        <position position="306"/>
    </location>
    <ligand>
        <name>a divalent metal cation</name>
        <dbReference type="ChEBI" id="CHEBI:60240"/>
    </ligand>
</feature>
<gene>
    <name evidence="11" type="ORF">O181_035820</name>
</gene>
<evidence type="ECO:0000256" key="3">
    <source>
        <dbReference type="ARBA" id="ARBA00022723"/>
    </source>
</evidence>
<feature type="binding site" evidence="7">
    <location>
        <position position="305"/>
    </location>
    <ligand>
        <name>a divalent metal cation</name>
        <dbReference type="ChEBI" id="CHEBI:60240"/>
    </ligand>
</feature>
<dbReference type="PRINTS" id="PR00072">
    <property type="entry name" value="MALOXRDTASE"/>
</dbReference>
<keyword evidence="12" id="KW-1185">Reference proteome</keyword>
<evidence type="ECO:0000256" key="2">
    <source>
        <dbReference type="ARBA" id="ARBA00008785"/>
    </source>
</evidence>
<proteinExistence type="inferred from homology"/>
<dbReference type="Pfam" id="PF00390">
    <property type="entry name" value="malic"/>
    <property type="match status" value="1"/>
</dbReference>
<dbReference type="GO" id="GO:0006108">
    <property type="term" value="P:malate metabolic process"/>
    <property type="evidence" value="ECO:0007669"/>
    <property type="project" value="TreeGrafter"/>
</dbReference>
<dbReference type="PIRSF" id="PIRSF000106">
    <property type="entry name" value="ME"/>
    <property type="match status" value="1"/>
</dbReference>
<evidence type="ECO:0000256" key="5">
    <source>
        <dbReference type="PIRSR" id="PIRSR000106-1"/>
    </source>
</evidence>
<comment type="similarity">
    <text evidence="2 8">Belongs to the malic enzymes family.</text>
</comment>
<dbReference type="PANTHER" id="PTHR23406:SF32">
    <property type="entry name" value="NADP-DEPENDENT MALIC ENZYME"/>
    <property type="match status" value="1"/>
</dbReference>
<feature type="domain" description="Malic enzyme NAD-binding" evidence="9">
    <location>
        <begin position="330"/>
        <end position="588"/>
    </location>
</feature>
<keyword evidence="3 7" id="KW-0479">Metal-binding</keyword>
<dbReference type="FunFam" id="3.40.50.720:FF:000182">
    <property type="entry name" value="NAD-dependent malic enzyme"/>
    <property type="match status" value="1"/>
</dbReference>
<dbReference type="InterPro" id="IPR001891">
    <property type="entry name" value="Malic_OxRdtase"/>
</dbReference>
<dbReference type="EMBL" id="AVOT02013445">
    <property type="protein sequence ID" value="MBW0496105.1"/>
    <property type="molecule type" value="Genomic_DNA"/>
</dbReference>
<comment type="caution">
    <text evidence="11">The sequence shown here is derived from an EMBL/GenBank/DDBJ whole genome shotgun (WGS) entry which is preliminary data.</text>
</comment>
<evidence type="ECO:0000259" key="9">
    <source>
        <dbReference type="SMART" id="SM00919"/>
    </source>
</evidence>
<dbReference type="Gene3D" id="3.40.50.720">
    <property type="entry name" value="NAD(P)-binding Rossmann-like Domain"/>
    <property type="match status" value="1"/>
</dbReference>
<dbReference type="PROSITE" id="PS00331">
    <property type="entry name" value="MALIC_ENZYMES"/>
    <property type="match status" value="1"/>
</dbReference>
<dbReference type="InterPro" id="IPR012302">
    <property type="entry name" value="Malic_NAD-bd"/>
</dbReference>
<feature type="binding site" evidence="7">
    <location>
        <position position="329"/>
    </location>
    <ligand>
        <name>a divalent metal cation</name>
        <dbReference type="ChEBI" id="CHEBI:60240"/>
    </ligand>
</feature>
<evidence type="ECO:0000256" key="6">
    <source>
        <dbReference type="PIRSR" id="PIRSR000106-2"/>
    </source>
</evidence>
<sequence length="631" mass="69801">MLRNPKAFLKSSSSSSSNLYQLFKRKLKMPSATAPSTMTARTAELVRHLNIDNQTGNHGSAEPYPGMHRLRSLRAAATLRDPFTNEDTGFPVELRHRLGIKGLLPPAIESLDQQMARVLDQMRTKRTSIGQYIYLSNLRQSNVNLFYHVLLNNTSEVVPLVYTPVVGEACIKWSHIYQRPEGLYVSWNDKGSIRDVLRNWPLPQEARICVVTDGSRILGLGDLGVGGMGISVGKLSLYVAAAGIRPWATVPICIDLGTDNEKNLNDPLYLGLRMKRRSKEEAEVFMDEFMSAMHAEFPELVIQHEDFATERAFDYLKRYQTTYPMFNDDIQGTGAVILGGFINAARLSAEASGKSLKDQQIVFMGAGSAGVGVAKQLLSFFINLGFSEDEAKERVWLVDTKGLVTADRGDRLAAHKTFFARKPGGPQFKNLIDVIQHVKPTALIGLAATADLFDEAVVKLMAGLNKRPIIFPLSNPVHLAECTFEQAVKWTDGQVLFASGSPFASCGWRGQTLEPGQGNNMYVFPGIGLGAILARVKTISDKMIEASALALSDAMTDEERQCGLLYPRLNRIREISTMVAMRVIRQAQEEGLVGNSVVGDFSDPDLKAYIQEKQYRPAFMSAEHIDLAIRP</sequence>
<accession>A0A9Q3HBJ7</accession>
<protein>
    <recommendedName>
        <fullName evidence="8">Malic enzyme</fullName>
    </recommendedName>
</protein>
<dbReference type="InterPro" id="IPR037062">
    <property type="entry name" value="Malic_N_dom_sf"/>
</dbReference>
<dbReference type="CDD" id="cd05312">
    <property type="entry name" value="NAD_bind_1_malic_enz"/>
    <property type="match status" value="1"/>
</dbReference>
<dbReference type="InterPro" id="IPR036291">
    <property type="entry name" value="NAD(P)-bd_dom_sf"/>
</dbReference>
<dbReference type="Gene3D" id="3.40.50.10380">
    <property type="entry name" value="Malic enzyme, N-terminal domain"/>
    <property type="match status" value="1"/>
</dbReference>
<feature type="binding site" evidence="6">
    <location>
        <position position="216"/>
    </location>
    <ligand>
        <name>(S)-malate</name>
        <dbReference type="ChEBI" id="CHEBI:15589"/>
    </ligand>
</feature>
<evidence type="ECO:0000256" key="8">
    <source>
        <dbReference type="RuleBase" id="RU003426"/>
    </source>
</evidence>
<name>A0A9Q3HBJ7_9BASI</name>
<feature type="domain" description="Malic enzyme N-terminal" evidence="10">
    <location>
        <begin position="139"/>
        <end position="320"/>
    </location>
</feature>
<dbReference type="InterPro" id="IPR015884">
    <property type="entry name" value="Malic_enzyme_CS"/>
</dbReference>
<dbReference type="Proteomes" id="UP000765509">
    <property type="component" value="Unassembled WGS sequence"/>
</dbReference>
<dbReference type="PANTHER" id="PTHR23406">
    <property type="entry name" value="MALIC ENZYME-RELATED"/>
    <property type="match status" value="1"/>
</dbReference>
<feature type="active site" description="Proton donor" evidence="5">
    <location>
        <position position="162"/>
    </location>
</feature>
<evidence type="ECO:0000256" key="4">
    <source>
        <dbReference type="ARBA" id="ARBA00023002"/>
    </source>
</evidence>
<dbReference type="SMART" id="SM01274">
    <property type="entry name" value="malic"/>
    <property type="match status" value="1"/>
</dbReference>
<dbReference type="GO" id="GO:0046872">
    <property type="term" value="F:metal ion binding"/>
    <property type="evidence" value="ECO:0007669"/>
    <property type="project" value="UniProtKB-KW"/>
</dbReference>
<feature type="binding site" evidence="6">
    <location>
        <position position="475"/>
    </location>
    <ligand>
        <name>(S)-malate</name>
        <dbReference type="ChEBI" id="CHEBI:15589"/>
    </ligand>
</feature>
<dbReference type="InterPro" id="IPR012301">
    <property type="entry name" value="Malic_N_dom"/>
</dbReference>
<evidence type="ECO:0000313" key="11">
    <source>
        <dbReference type="EMBL" id="MBW0496105.1"/>
    </source>
</evidence>